<gene>
    <name evidence="1" type="ORF">M404DRAFT_999208</name>
</gene>
<dbReference type="Proteomes" id="UP000054217">
    <property type="component" value="Unassembled WGS sequence"/>
</dbReference>
<dbReference type="InParanoid" id="A0A0C3PDV0"/>
<reference evidence="2" key="2">
    <citation type="submission" date="2015-01" db="EMBL/GenBank/DDBJ databases">
        <title>Evolutionary Origins and Diversification of the Mycorrhizal Mutualists.</title>
        <authorList>
            <consortium name="DOE Joint Genome Institute"/>
            <consortium name="Mycorrhizal Genomics Consortium"/>
            <person name="Kohler A."/>
            <person name="Kuo A."/>
            <person name="Nagy L.G."/>
            <person name="Floudas D."/>
            <person name="Copeland A."/>
            <person name="Barry K.W."/>
            <person name="Cichocki N."/>
            <person name="Veneault-Fourrey C."/>
            <person name="LaButti K."/>
            <person name="Lindquist E.A."/>
            <person name="Lipzen A."/>
            <person name="Lundell T."/>
            <person name="Morin E."/>
            <person name="Murat C."/>
            <person name="Riley R."/>
            <person name="Ohm R."/>
            <person name="Sun H."/>
            <person name="Tunlid A."/>
            <person name="Henrissat B."/>
            <person name="Grigoriev I.V."/>
            <person name="Hibbett D.S."/>
            <person name="Martin F."/>
        </authorList>
    </citation>
    <scope>NUCLEOTIDE SEQUENCE [LARGE SCALE GENOMIC DNA]</scope>
    <source>
        <strain evidence="2">Marx 270</strain>
    </source>
</reference>
<dbReference type="HOGENOM" id="CLU_2360576_0_0_1"/>
<protein>
    <submittedName>
        <fullName evidence="1">Uncharacterized protein</fullName>
    </submittedName>
</protein>
<organism evidence="1 2">
    <name type="scientific">Pisolithus tinctorius Marx 270</name>
    <dbReference type="NCBI Taxonomy" id="870435"/>
    <lineage>
        <taxon>Eukaryota</taxon>
        <taxon>Fungi</taxon>
        <taxon>Dikarya</taxon>
        <taxon>Basidiomycota</taxon>
        <taxon>Agaricomycotina</taxon>
        <taxon>Agaricomycetes</taxon>
        <taxon>Agaricomycetidae</taxon>
        <taxon>Boletales</taxon>
        <taxon>Sclerodermatineae</taxon>
        <taxon>Pisolithaceae</taxon>
        <taxon>Pisolithus</taxon>
    </lineage>
</organism>
<reference evidence="1 2" key="1">
    <citation type="submission" date="2014-04" db="EMBL/GenBank/DDBJ databases">
        <authorList>
            <consortium name="DOE Joint Genome Institute"/>
            <person name="Kuo A."/>
            <person name="Kohler A."/>
            <person name="Costa M.D."/>
            <person name="Nagy L.G."/>
            <person name="Floudas D."/>
            <person name="Copeland A."/>
            <person name="Barry K.W."/>
            <person name="Cichocki N."/>
            <person name="Veneault-Fourrey C."/>
            <person name="LaButti K."/>
            <person name="Lindquist E.A."/>
            <person name="Lipzen A."/>
            <person name="Lundell T."/>
            <person name="Morin E."/>
            <person name="Murat C."/>
            <person name="Sun H."/>
            <person name="Tunlid A."/>
            <person name="Henrissat B."/>
            <person name="Grigoriev I.V."/>
            <person name="Hibbett D.S."/>
            <person name="Martin F."/>
            <person name="Nordberg H.P."/>
            <person name="Cantor M.N."/>
            <person name="Hua S.X."/>
        </authorList>
    </citation>
    <scope>NUCLEOTIDE SEQUENCE [LARGE SCALE GENOMIC DNA]</scope>
    <source>
        <strain evidence="1 2">Marx 270</strain>
    </source>
</reference>
<keyword evidence="2" id="KW-1185">Reference proteome</keyword>
<proteinExistence type="predicted"/>
<sequence>MPVTMRRVQTLLRTTLCSKNGLFLLQVMTVVPSSHASKSSSFLIQLHADMWLFRRKKARTRSTLPRGAFRLSIRLPTTSFSLASEVLAQCTDAVIT</sequence>
<accession>A0A0C3PDV0</accession>
<dbReference type="EMBL" id="KN831964">
    <property type="protein sequence ID" value="KIO05984.1"/>
    <property type="molecule type" value="Genomic_DNA"/>
</dbReference>
<name>A0A0C3PDV0_PISTI</name>
<evidence type="ECO:0000313" key="1">
    <source>
        <dbReference type="EMBL" id="KIO05984.1"/>
    </source>
</evidence>
<dbReference type="AlphaFoldDB" id="A0A0C3PDV0"/>
<dbReference type="OrthoDB" id="10468318at2759"/>
<evidence type="ECO:0000313" key="2">
    <source>
        <dbReference type="Proteomes" id="UP000054217"/>
    </source>
</evidence>